<dbReference type="OrthoDB" id="387667at2759"/>
<feature type="domain" description="Tryptophan/threonine-rich plasmodium antigen C-terminal" evidence="2">
    <location>
        <begin position="247"/>
        <end position="461"/>
    </location>
</feature>
<gene>
    <name evidence="3" type="ORF">C922_01149</name>
</gene>
<dbReference type="AlphaFoldDB" id="W7ARN5"/>
<dbReference type="VEuPathDB" id="PlasmoDB:C922_01149"/>
<keyword evidence="4" id="KW-1185">Reference proteome</keyword>
<dbReference type="GeneID" id="20036423"/>
<dbReference type="Pfam" id="PF12319">
    <property type="entry name" value="TryThrA_C"/>
    <property type="match status" value="1"/>
</dbReference>
<feature type="compositionally biased region" description="Basic and acidic residues" evidence="1">
    <location>
        <begin position="134"/>
        <end position="150"/>
    </location>
</feature>
<feature type="region of interest" description="Disordered" evidence="1">
    <location>
        <begin position="91"/>
        <end position="175"/>
    </location>
</feature>
<dbReference type="RefSeq" id="XP_008814979.1">
    <property type="nucleotide sequence ID" value="XM_008816757.1"/>
</dbReference>
<evidence type="ECO:0000256" key="1">
    <source>
        <dbReference type="SAM" id="MobiDB-lite"/>
    </source>
</evidence>
<dbReference type="EMBL" id="KI965463">
    <property type="protein sequence ID" value="EUD68131.1"/>
    <property type="molecule type" value="Genomic_DNA"/>
</dbReference>
<evidence type="ECO:0000313" key="4">
    <source>
        <dbReference type="Proteomes" id="UP000030640"/>
    </source>
</evidence>
<dbReference type="InterPro" id="IPR022089">
    <property type="entry name" value="Plasmodium-antigen_C"/>
</dbReference>
<evidence type="ECO:0000259" key="2">
    <source>
        <dbReference type="Pfam" id="PF12319"/>
    </source>
</evidence>
<accession>W7ARN5</accession>
<feature type="compositionally biased region" description="Acidic residues" evidence="1">
    <location>
        <begin position="91"/>
        <end position="133"/>
    </location>
</feature>
<name>W7ARN5_9APIC</name>
<reference evidence="3 4" key="1">
    <citation type="submission" date="2013-02" db="EMBL/GenBank/DDBJ databases">
        <title>The Genome Sequence of Plasmodium inui San Antonio 1.</title>
        <authorList>
            <consortium name="The Broad Institute Genome Sequencing Platform"/>
            <consortium name="The Broad Institute Genome Sequencing Center for Infectious Disease"/>
            <person name="Neafsey D."/>
            <person name="Cheeseman I."/>
            <person name="Volkman S."/>
            <person name="Adams J."/>
            <person name="Walker B."/>
            <person name="Young S.K."/>
            <person name="Zeng Q."/>
            <person name="Gargeya S."/>
            <person name="Fitzgerald M."/>
            <person name="Haas B."/>
            <person name="Abouelleil A."/>
            <person name="Alvarado L."/>
            <person name="Arachchi H.M."/>
            <person name="Berlin A.M."/>
            <person name="Chapman S.B."/>
            <person name="Dewar J."/>
            <person name="Goldberg J."/>
            <person name="Griggs A."/>
            <person name="Gujja S."/>
            <person name="Hansen M."/>
            <person name="Howarth C."/>
            <person name="Imamovic A."/>
            <person name="Larimer J."/>
            <person name="McCowan C."/>
            <person name="Murphy C."/>
            <person name="Neiman D."/>
            <person name="Pearson M."/>
            <person name="Priest M."/>
            <person name="Roberts A."/>
            <person name="Saif S."/>
            <person name="Shea T."/>
            <person name="Sisk P."/>
            <person name="Sykes S."/>
            <person name="Wortman J."/>
            <person name="Nusbaum C."/>
            <person name="Birren B."/>
        </authorList>
    </citation>
    <scope>NUCLEOTIDE SEQUENCE [LARGE SCALE GENOMIC DNA]</scope>
    <source>
        <strain evidence="3 4">San Antonio 1</strain>
    </source>
</reference>
<protein>
    <recommendedName>
        <fullName evidence="2">Tryptophan/threonine-rich plasmodium antigen C-terminal domain-containing protein</fullName>
    </recommendedName>
</protein>
<organism evidence="3 4">
    <name type="scientific">Plasmodium inui San Antonio 1</name>
    <dbReference type="NCBI Taxonomy" id="1237626"/>
    <lineage>
        <taxon>Eukaryota</taxon>
        <taxon>Sar</taxon>
        <taxon>Alveolata</taxon>
        <taxon>Apicomplexa</taxon>
        <taxon>Aconoidasida</taxon>
        <taxon>Haemosporida</taxon>
        <taxon>Plasmodiidae</taxon>
        <taxon>Plasmodium</taxon>
        <taxon>Plasmodium (Plasmodium)</taxon>
    </lineage>
</organism>
<evidence type="ECO:0000313" key="3">
    <source>
        <dbReference type="EMBL" id="EUD68131.1"/>
    </source>
</evidence>
<sequence length="475" mass="58303">MKYNKYSIPKETVREGGNASEVVTEYQMAVLSEEKSVGGHGDEEGNVYFYNEEGMQEGEGEEGIMYYYNEEGMQEGEGEKVIVYYYNEEGMEEEDGEEEDGEGGDGEEGDSEEEDDEEGDGEEGDSEKEDGEEERVYYHSQEDMEKDSKRQMHNLHGDGMPIIDPNNEDLEHEQGENLPRIRKPDEENNVDRKKLVLTDYKEWLDQKEYSIVRALRNLWDKIYNSNFMIRHRYKRSSEDEEMLTNSEWHNWLQELKNEWSRYNVYLHQERTKWFQEKEIEFRHFIENFQFKWMHYNKELLEDHSFDVYKKSLKWNDTKWIKWIERDGESIMMMDIEKWIDQIRKEYNLWLLKDWEQWKSNKILDWLLSEKKCDQYQYWLKWEYSNEKPSLRNEKLDWYKWKKVRKNEAKDWKKWVHEKDQALIEVKDEIWENWKEEKKNVFFSMLNHFINNWIAKKQWKVWVLDLERTCQSNVFI</sequence>
<proteinExistence type="predicted"/>
<dbReference type="Proteomes" id="UP000030640">
    <property type="component" value="Unassembled WGS sequence"/>
</dbReference>